<proteinExistence type="predicted"/>
<dbReference type="EC" id="2.1.1.72" evidence="1"/>
<evidence type="ECO:0000313" key="6">
    <source>
        <dbReference type="EMBL" id="CAA6803943.1"/>
    </source>
</evidence>
<evidence type="ECO:0000256" key="4">
    <source>
        <dbReference type="ARBA" id="ARBA00047942"/>
    </source>
</evidence>
<dbReference type="GO" id="GO:0009007">
    <property type="term" value="F:site-specific DNA-methyltransferase (adenine-specific) activity"/>
    <property type="evidence" value="ECO:0007669"/>
    <property type="project" value="UniProtKB-EC"/>
</dbReference>
<dbReference type="Pfam" id="PF12950">
    <property type="entry name" value="TaqI_C"/>
    <property type="match status" value="1"/>
</dbReference>
<reference evidence="6" key="1">
    <citation type="submission" date="2020-01" db="EMBL/GenBank/DDBJ databases">
        <authorList>
            <person name="Meier V. D."/>
            <person name="Meier V D."/>
        </authorList>
    </citation>
    <scope>NUCLEOTIDE SEQUENCE</scope>
    <source>
        <strain evidence="6">HLG_WM_MAG_04</strain>
    </source>
</reference>
<evidence type="ECO:0000256" key="3">
    <source>
        <dbReference type="ARBA" id="ARBA00022679"/>
    </source>
</evidence>
<accession>A0A6S6S820</accession>
<name>A0A6S6S820_9BACT</name>
<keyword evidence="2" id="KW-0489">Methyltransferase</keyword>
<evidence type="ECO:0000259" key="5">
    <source>
        <dbReference type="Pfam" id="PF12950"/>
    </source>
</evidence>
<dbReference type="PANTHER" id="PTHR33841:SF1">
    <property type="entry name" value="DNA METHYLTRANSFERASE A"/>
    <property type="match status" value="1"/>
</dbReference>
<dbReference type="InterPro" id="IPR050953">
    <property type="entry name" value="N4_N6_ade-DNA_methylase"/>
</dbReference>
<organism evidence="6">
    <name type="scientific">uncultured Sulfurovum sp</name>
    <dbReference type="NCBI Taxonomy" id="269237"/>
    <lineage>
        <taxon>Bacteria</taxon>
        <taxon>Pseudomonadati</taxon>
        <taxon>Campylobacterota</taxon>
        <taxon>Epsilonproteobacteria</taxon>
        <taxon>Campylobacterales</taxon>
        <taxon>Sulfurovaceae</taxon>
        <taxon>Sulfurovum</taxon>
        <taxon>environmental samples</taxon>
    </lineage>
</organism>
<dbReference type="PANTHER" id="PTHR33841">
    <property type="entry name" value="DNA METHYLTRANSFERASE YEEA-RELATED"/>
    <property type="match status" value="1"/>
</dbReference>
<keyword evidence="3" id="KW-0808">Transferase</keyword>
<dbReference type="InterPro" id="IPR025931">
    <property type="entry name" value="TaqI_C"/>
</dbReference>
<feature type="domain" description="TaqI-like C-terminal specificity" evidence="5">
    <location>
        <begin position="100"/>
        <end position="228"/>
    </location>
</feature>
<dbReference type="AlphaFoldDB" id="A0A6S6S820"/>
<evidence type="ECO:0000256" key="1">
    <source>
        <dbReference type="ARBA" id="ARBA00011900"/>
    </source>
</evidence>
<evidence type="ECO:0000256" key="2">
    <source>
        <dbReference type="ARBA" id="ARBA00022603"/>
    </source>
</evidence>
<comment type="catalytic activity">
    <reaction evidence="4">
        <text>a 2'-deoxyadenosine in DNA + S-adenosyl-L-methionine = an N(6)-methyl-2'-deoxyadenosine in DNA + S-adenosyl-L-homocysteine + H(+)</text>
        <dbReference type="Rhea" id="RHEA:15197"/>
        <dbReference type="Rhea" id="RHEA-COMP:12418"/>
        <dbReference type="Rhea" id="RHEA-COMP:12419"/>
        <dbReference type="ChEBI" id="CHEBI:15378"/>
        <dbReference type="ChEBI" id="CHEBI:57856"/>
        <dbReference type="ChEBI" id="CHEBI:59789"/>
        <dbReference type="ChEBI" id="CHEBI:90615"/>
        <dbReference type="ChEBI" id="CHEBI:90616"/>
        <dbReference type="EC" id="2.1.1.72"/>
    </reaction>
</comment>
<dbReference type="GO" id="GO:0032259">
    <property type="term" value="P:methylation"/>
    <property type="evidence" value="ECO:0007669"/>
    <property type="project" value="UniProtKB-KW"/>
</dbReference>
<dbReference type="EMBL" id="CACVAX010000008">
    <property type="protein sequence ID" value="CAA6803943.1"/>
    <property type="molecule type" value="Genomic_DNA"/>
</dbReference>
<gene>
    <name evidence="6" type="ORF">HELGO_WM10452</name>
</gene>
<sequence length="243" mass="28944">MFSYCDVGEKYKKDDNLLEFISKKGFEYTQSDLNLDNFSFLSPQELKIKKQIENIGTPLKDWDIKISYGIKTGFNEAFIIDTKTKDELIAKDKKSEEIIKPLLNGRDVKKYKYKWNNNWLIFLRAENNIEDYPAIKEHMNKYKNKLEKRSSFKKWYSIQGELKKETYQNLENDKIILMELSDAQTFTLDTNNFYINKTLYFISGQNLKYLLAFLNSKIIFFSYSTTENHSFLRKARLSKPIRI</sequence>
<protein>
    <recommendedName>
        <fullName evidence="1">site-specific DNA-methyltransferase (adenine-specific)</fullName>
        <ecNumber evidence="1">2.1.1.72</ecNumber>
    </recommendedName>
</protein>